<proteinExistence type="predicted"/>
<evidence type="ECO:0000313" key="1">
    <source>
        <dbReference type="EMBL" id="TNX91231.1"/>
    </source>
</evidence>
<dbReference type="AlphaFoldDB" id="A0A8H2PV22"/>
<reference evidence="1 2" key="1">
    <citation type="submission" date="2019-06" db="EMBL/GenBank/DDBJ databases">
        <title>Genome of Acinetobacter radioresistens APH1, a phenol degrading strain.</title>
        <authorList>
            <person name="Liu Y."/>
        </authorList>
    </citation>
    <scope>NUCLEOTIDE SEQUENCE [LARGE SCALE GENOMIC DNA]</scope>
    <source>
        <strain evidence="1 2">APH1</strain>
    </source>
</reference>
<dbReference type="Proteomes" id="UP000314285">
    <property type="component" value="Unassembled WGS sequence"/>
</dbReference>
<gene>
    <name evidence="1" type="ORF">FHY67_11080</name>
</gene>
<name>A0A8H2PV22_ACIRA</name>
<evidence type="ECO:0000313" key="2">
    <source>
        <dbReference type="Proteomes" id="UP000314285"/>
    </source>
</evidence>
<organism evidence="1 2">
    <name type="scientific">Acinetobacter radioresistens</name>
    <dbReference type="NCBI Taxonomy" id="40216"/>
    <lineage>
        <taxon>Bacteria</taxon>
        <taxon>Pseudomonadati</taxon>
        <taxon>Pseudomonadota</taxon>
        <taxon>Gammaproteobacteria</taxon>
        <taxon>Moraxellales</taxon>
        <taxon>Moraxellaceae</taxon>
        <taxon>Acinetobacter</taxon>
    </lineage>
</organism>
<accession>A0A8H2PV22</accession>
<protein>
    <submittedName>
        <fullName evidence="1">Uncharacterized protein</fullName>
    </submittedName>
</protein>
<sequence length="61" mass="6751">MCNKAVQNQIKVLSSYITDDGQIRISLCGASDGKIVVFKIPANKIQQAQTFGFQDLNLLKH</sequence>
<comment type="caution">
    <text evidence="1">The sequence shown here is derived from an EMBL/GenBank/DDBJ whole genome shotgun (WGS) entry which is preliminary data.</text>
</comment>
<dbReference type="EMBL" id="VFBM01000008">
    <property type="protein sequence ID" value="TNX91231.1"/>
    <property type="molecule type" value="Genomic_DNA"/>
</dbReference>